<dbReference type="RefSeq" id="WP_132861593.1">
    <property type="nucleotide sequence ID" value="NZ_SMGR01000004.1"/>
</dbReference>
<dbReference type="Proteomes" id="UP000295673">
    <property type="component" value="Unassembled WGS sequence"/>
</dbReference>
<sequence>MNWTIFVSLRATPKWLSLSLKERDQIASSCLGQAATDERVKMRFYDAEAFSGVCSDLAVFETDDMGSYYFVMERFRNTALLSEPYFEILDIIPALENGFQAFQESELARST</sequence>
<evidence type="ECO:0000313" key="2">
    <source>
        <dbReference type="EMBL" id="TCK99756.1"/>
    </source>
</evidence>
<proteinExistence type="inferred from homology"/>
<dbReference type="OrthoDB" id="73186at2"/>
<dbReference type="AlphaFoldDB" id="A0A4R1N1D8"/>
<keyword evidence="3" id="KW-1185">Reference proteome</keyword>
<evidence type="ECO:0000256" key="1">
    <source>
        <dbReference type="ARBA" id="ARBA00006869"/>
    </source>
</evidence>
<reference evidence="2 3" key="1">
    <citation type="submission" date="2019-03" db="EMBL/GenBank/DDBJ databases">
        <title>Genomic Encyclopedia of Archaeal and Bacterial Type Strains, Phase II (KMG-II): from individual species to whole genera.</title>
        <authorList>
            <person name="Goeker M."/>
        </authorList>
    </citation>
    <scope>NUCLEOTIDE SEQUENCE [LARGE SCALE GENOMIC DNA]</scope>
    <source>
        <strain evidence="2 3">DSM 26433</strain>
    </source>
</reference>
<name>A0A4R1N1D8_9RHOB</name>
<dbReference type="Pfam" id="PF17074">
    <property type="entry name" value="Darcynin"/>
    <property type="match status" value="1"/>
</dbReference>
<dbReference type="EMBL" id="SMGR01000004">
    <property type="protein sequence ID" value="TCK99756.1"/>
    <property type="molecule type" value="Genomic_DNA"/>
</dbReference>
<organism evidence="2 3">
    <name type="scientific">Shimia isoporae</name>
    <dbReference type="NCBI Taxonomy" id="647720"/>
    <lineage>
        <taxon>Bacteria</taxon>
        <taxon>Pseudomonadati</taxon>
        <taxon>Pseudomonadota</taxon>
        <taxon>Alphaproteobacteria</taxon>
        <taxon>Rhodobacterales</taxon>
        <taxon>Roseobacteraceae</taxon>
    </lineage>
</organism>
<dbReference type="InterPro" id="IPR031409">
    <property type="entry name" value="Darcynin"/>
</dbReference>
<protein>
    <submittedName>
        <fullName evidence="2">Darcynin-like uncharacterized protein</fullName>
    </submittedName>
</protein>
<accession>A0A4R1N1D8</accession>
<comment type="caution">
    <text evidence="2">The sequence shown here is derived from an EMBL/GenBank/DDBJ whole genome shotgun (WGS) entry which is preliminary data.</text>
</comment>
<evidence type="ECO:0000313" key="3">
    <source>
        <dbReference type="Proteomes" id="UP000295673"/>
    </source>
</evidence>
<comment type="similarity">
    <text evidence="1">Belongs to the darcynin family.</text>
</comment>
<gene>
    <name evidence="2" type="ORF">BXY66_3460</name>
</gene>